<dbReference type="Proteomes" id="UP001198190">
    <property type="component" value="Unassembled WGS sequence"/>
</dbReference>
<dbReference type="EMBL" id="JAJCGD010000108">
    <property type="protein sequence ID" value="MCB6829541.1"/>
    <property type="molecule type" value="Genomic_DNA"/>
</dbReference>
<reference evidence="4" key="1">
    <citation type="submission" date="2021-10" db="EMBL/GenBank/DDBJ databases">
        <title>Collection of gut derived symbiotic bacterial strains cultured from healthy donors.</title>
        <authorList>
            <person name="Lin H."/>
            <person name="Littmann E."/>
            <person name="Claire K."/>
            <person name="Pamer E."/>
        </authorList>
    </citation>
    <scope>NUCLEOTIDE SEQUENCE</scope>
    <source>
        <strain evidence="4">MSK.7.16</strain>
    </source>
</reference>
<proteinExistence type="inferred from homology"/>
<evidence type="ECO:0000256" key="2">
    <source>
        <dbReference type="ARBA" id="ARBA00006363"/>
    </source>
</evidence>
<dbReference type="InterPro" id="IPR051917">
    <property type="entry name" value="Transposase-Integrase"/>
</dbReference>
<dbReference type="GO" id="GO:0003677">
    <property type="term" value="F:DNA binding"/>
    <property type="evidence" value="ECO:0007669"/>
    <property type="project" value="InterPro"/>
</dbReference>
<dbReference type="InterPro" id="IPR001598">
    <property type="entry name" value="Transposase_IS30_CS"/>
</dbReference>
<dbReference type="PANTHER" id="PTHR10948:SF23">
    <property type="entry name" value="TRANSPOSASE INSI FOR INSERTION SEQUENCE ELEMENT IS30A-RELATED"/>
    <property type="match status" value="1"/>
</dbReference>
<dbReference type="GO" id="GO:0015074">
    <property type="term" value="P:DNA integration"/>
    <property type="evidence" value="ECO:0007669"/>
    <property type="project" value="InterPro"/>
</dbReference>
<dbReference type="AlphaFoldDB" id="A0AAW4U8X5"/>
<name>A0AAW4U8X5_9FIRM</name>
<evidence type="ECO:0000259" key="3">
    <source>
        <dbReference type="PROSITE" id="PS50994"/>
    </source>
</evidence>
<comment type="function">
    <text evidence="1">Required for the transposition of the insertion element.</text>
</comment>
<dbReference type="SUPFAM" id="SSF53098">
    <property type="entry name" value="Ribonuclease H-like"/>
    <property type="match status" value="1"/>
</dbReference>
<evidence type="ECO:0000256" key="1">
    <source>
        <dbReference type="ARBA" id="ARBA00002190"/>
    </source>
</evidence>
<dbReference type="InterPro" id="IPR001584">
    <property type="entry name" value="Integrase_cat-core"/>
</dbReference>
<dbReference type="InterPro" id="IPR053392">
    <property type="entry name" value="Transposase_IS30-like"/>
</dbReference>
<dbReference type="GO" id="GO:0005829">
    <property type="term" value="C:cytosol"/>
    <property type="evidence" value="ECO:0007669"/>
    <property type="project" value="TreeGrafter"/>
</dbReference>
<dbReference type="InterPro" id="IPR012337">
    <property type="entry name" value="RNaseH-like_sf"/>
</dbReference>
<sequence>IVSSRGKAKACLATFVERKTRFYVAIKIKDRTASSMLKAIKKLVKVLPKKALKTFTTDRGKEFACYKEVEKLNIKVYFADAYAAWQRGSNENSNGLLREYYPKKTDLGKISNDDLIKKLILLNSRPRKCLNWDNPFNLFLKE</sequence>
<dbReference type="PROSITE" id="PS01043">
    <property type="entry name" value="TRANSPOSASE_IS30"/>
    <property type="match status" value="1"/>
</dbReference>
<dbReference type="RefSeq" id="WP_227153515.1">
    <property type="nucleotide sequence ID" value="NZ_JAJCGD010000108.1"/>
</dbReference>
<feature type="domain" description="Integrase catalytic" evidence="3">
    <location>
        <begin position="1"/>
        <end position="142"/>
    </location>
</feature>
<dbReference type="PROSITE" id="PS50994">
    <property type="entry name" value="INTEGRASE"/>
    <property type="match status" value="1"/>
</dbReference>
<dbReference type="GO" id="GO:0004803">
    <property type="term" value="F:transposase activity"/>
    <property type="evidence" value="ECO:0007669"/>
    <property type="project" value="InterPro"/>
</dbReference>
<dbReference type="InterPro" id="IPR036397">
    <property type="entry name" value="RNaseH_sf"/>
</dbReference>
<feature type="non-terminal residue" evidence="4">
    <location>
        <position position="142"/>
    </location>
</feature>
<evidence type="ECO:0000313" key="4">
    <source>
        <dbReference type="EMBL" id="MCB6829541.1"/>
    </source>
</evidence>
<comment type="caution">
    <text evidence="4">The sequence shown here is derived from an EMBL/GenBank/DDBJ whole genome shotgun (WGS) entry which is preliminary data.</text>
</comment>
<feature type="non-terminal residue" evidence="4">
    <location>
        <position position="1"/>
    </location>
</feature>
<dbReference type="Gene3D" id="3.30.420.10">
    <property type="entry name" value="Ribonuclease H-like superfamily/Ribonuclease H"/>
    <property type="match status" value="1"/>
</dbReference>
<accession>A0AAW4U8X5</accession>
<comment type="similarity">
    <text evidence="2">Belongs to the transposase IS30 family.</text>
</comment>
<evidence type="ECO:0000313" key="5">
    <source>
        <dbReference type="Proteomes" id="UP001198190"/>
    </source>
</evidence>
<dbReference type="Pfam" id="PF00665">
    <property type="entry name" value="rve"/>
    <property type="match status" value="1"/>
</dbReference>
<organism evidence="4 5">
    <name type="scientific">Megamonas funiformis</name>
    <dbReference type="NCBI Taxonomy" id="437897"/>
    <lineage>
        <taxon>Bacteria</taxon>
        <taxon>Bacillati</taxon>
        <taxon>Bacillota</taxon>
        <taxon>Negativicutes</taxon>
        <taxon>Selenomonadales</taxon>
        <taxon>Selenomonadaceae</taxon>
        <taxon>Megamonas</taxon>
    </lineage>
</organism>
<dbReference type="NCBIfam" id="NF033563">
    <property type="entry name" value="transpos_IS30"/>
    <property type="match status" value="1"/>
</dbReference>
<dbReference type="GO" id="GO:0006313">
    <property type="term" value="P:DNA transposition"/>
    <property type="evidence" value="ECO:0007669"/>
    <property type="project" value="InterPro"/>
</dbReference>
<dbReference type="PANTHER" id="PTHR10948">
    <property type="entry name" value="TRANSPOSASE"/>
    <property type="match status" value="1"/>
</dbReference>
<gene>
    <name evidence="4" type="ORF">LIY65_12730</name>
</gene>
<protein>
    <submittedName>
        <fullName evidence="4">IS30 family transposase</fullName>
    </submittedName>
</protein>